<dbReference type="InterPro" id="IPR027600">
    <property type="entry name" value="HprK-rel_A"/>
</dbReference>
<evidence type="ECO:0000313" key="1">
    <source>
        <dbReference type="EMBL" id="EXI89276.1"/>
    </source>
</evidence>
<dbReference type="PATRIC" id="fig|1454004.3.peg.1649"/>
<dbReference type="NCBIfam" id="TIGR04352">
    <property type="entry name" value="HprK_rel_A"/>
    <property type="match status" value="1"/>
</dbReference>
<gene>
    <name evidence="1" type="ORF">AW11_01599</name>
</gene>
<dbReference type="EMBL" id="JEMY01000017">
    <property type="protein sequence ID" value="EXI89276.1"/>
    <property type="molecule type" value="Genomic_DNA"/>
</dbReference>
<dbReference type="Gene3D" id="3.40.50.300">
    <property type="entry name" value="P-loop containing nucleotide triphosphate hydrolases"/>
    <property type="match status" value="1"/>
</dbReference>
<dbReference type="Proteomes" id="UP000022141">
    <property type="component" value="Unassembled WGS sequence"/>
</dbReference>
<name>A0A011PP94_ACCRE</name>
<organism evidence="1 2">
    <name type="scientific">Accumulibacter regalis</name>
    <dbReference type="NCBI Taxonomy" id="522306"/>
    <lineage>
        <taxon>Bacteria</taxon>
        <taxon>Pseudomonadati</taxon>
        <taxon>Pseudomonadota</taxon>
        <taxon>Betaproteobacteria</taxon>
        <taxon>Candidatus Accumulibacter</taxon>
    </lineage>
</organism>
<dbReference type="SUPFAM" id="SSF53795">
    <property type="entry name" value="PEP carboxykinase-like"/>
    <property type="match status" value="1"/>
</dbReference>
<dbReference type="STRING" id="1454004.AW11_01599"/>
<comment type="caution">
    <text evidence="1">The sequence shown here is derived from an EMBL/GenBank/DDBJ whole genome shotgun (WGS) entry which is preliminary data.</text>
</comment>
<dbReference type="InterPro" id="IPR027417">
    <property type="entry name" value="P-loop_NTPase"/>
</dbReference>
<protein>
    <recommendedName>
        <fullName evidence="3">HprK-related kinase A</fullName>
    </recommendedName>
</protein>
<accession>A0A011PP94</accession>
<dbReference type="eggNOG" id="COG5265">
    <property type="taxonomic scope" value="Bacteria"/>
</dbReference>
<evidence type="ECO:0008006" key="3">
    <source>
        <dbReference type="Google" id="ProtNLM"/>
    </source>
</evidence>
<dbReference type="AlphaFoldDB" id="A0A011PP94"/>
<sequence>MTSQQPQEPQHTQPTRIRDLPLTLLEKRFSTASLALDYGAAIVRVRSRLGVFVRDFQQVYGAFAVADAPPFADFHTEVCGGQGLRSFLRPQSRFLIDGIQPFDPFPKAQALPHFEWGVNWCFAQRFNQHVLLHAGALALGDRAVIMAAPPGAGKSTLTAAMMLRGFRMLSDEFGVLCPRTGKLWPMLKPVALKNRAVDVIRDFADNAILGPLYKGTRKGDVAHLAPLAASVDARQRPARPCLLLFPSFRDGATLNIRRLPGEEAFARVAFNSFNYALLGQISFAAVAEVVAACPAFALEYSRLDEAIEAIRTMIAESTSDAVAA</sequence>
<keyword evidence="2" id="KW-1185">Reference proteome</keyword>
<reference evidence="1" key="1">
    <citation type="submission" date="2014-02" db="EMBL/GenBank/DDBJ databases">
        <title>Expanding our view of genomic diversity in Candidatus Accumulibacter clades.</title>
        <authorList>
            <person name="Skennerton C.T."/>
            <person name="Barr J.J."/>
            <person name="Slater F.R."/>
            <person name="Bond P.L."/>
            <person name="Tyson G.W."/>
        </authorList>
    </citation>
    <scope>NUCLEOTIDE SEQUENCE [LARGE SCALE GENOMIC DNA]</scope>
</reference>
<proteinExistence type="predicted"/>
<evidence type="ECO:0000313" key="2">
    <source>
        <dbReference type="Proteomes" id="UP000022141"/>
    </source>
</evidence>